<accession>A0A382QM40</accession>
<dbReference type="Pfam" id="PF17803">
    <property type="entry name" value="Cadherin_4"/>
    <property type="match status" value="1"/>
</dbReference>
<dbReference type="InterPro" id="IPR013320">
    <property type="entry name" value="ConA-like_dom_sf"/>
</dbReference>
<evidence type="ECO:0000313" key="2">
    <source>
        <dbReference type="EMBL" id="SVC85980.1"/>
    </source>
</evidence>
<sequence>SMECSGDPRDSLSYITEDIYSYEFVSRITIKDSLGVTTTMVSHSDGYISKVESNFNGSPLDFDNDGRQEILVGFQAVPKFAYITYEHWNGSDWESTIEIDTVQNLYHSYVTLLENSLVALMHIVITNDTLVVLEDSSSTIDLLDNDLILNITSFTLAIVDSADNGTIALVGDTALTYSPDENFFGFDTVTYRVFSSEAADTGLVFITVTAVNDAPVASDTSFTTDEDAAVVLMLPATDIDGDDLTYAVVDSPAYGTISGSSGSTGSSLSFDGNDYVTIPHSSSFINNTISISVWVYLDTAPSSSESYLLFKGTDTGSPYTDRYWGLRLSGG</sequence>
<feature type="non-terminal residue" evidence="2">
    <location>
        <position position="331"/>
    </location>
</feature>
<feature type="non-terminal residue" evidence="2">
    <location>
        <position position="1"/>
    </location>
</feature>
<dbReference type="EMBL" id="UINC01115159">
    <property type="protein sequence ID" value="SVC85980.1"/>
    <property type="molecule type" value="Genomic_DNA"/>
</dbReference>
<evidence type="ECO:0000259" key="1">
    <source>
        <dbReference type="Pfam" id="PF17803"/>
    </source>
</evidence>
<dbReference type="Gene3D" id="2.60.40.2810">
    <property type="match status" value="1"/>
</dbReference>
<feature type="domain" description="RapA2 cadherin-like" evidence="1">
    <location>
        <begin position="204"/>
        <end position="259"/>
    </location>
</feature>
<protein>
    <recommendedName>
        <fullName evidence="1">RapA2 cadherin-like domain-containing protein</fullName>
    </recommendedName>
</protein>
<proteinExistence type="predicted"/>
<organism evidence="2">
    <name type="scientific">marine metagenome</name>
    <dbReference type="NCBI Taxonomy" id="408172"/>
    <lineage>
        <taxon>unclassified sequences</taxon>
        <taxon>metagenomes</taxon>
        <taxon>ecological metagenomes</taxon>
    </lineage>
</organism>
<name>A0A382QM40_9ZZZZ</name>
<dbReference type="InterPro" id="IPR040853">
    <property type="entry name" value="RapA2_cadherin-like"/>
</dbReference>
<dbReference type="AlphaFoldDB" id="A0A382QM40"/>
<dbReference type="Gene3D" id="2.60.120.200">
    <property type="match status" value="1"/>
</dbReference>
<reference evidence="2" key="1">
    <citation type="submission" date="2018-05" db="EMBL/GenBank/DDBJ databases">
        <authorList>
            <person name="Lanie J.A."/>
            <person name="Ng W.-L."/>
            <person name="Kazmierczak K.M."/>
            <person name="Andrzejewski T.M."/>
            <person name="Davidsen T.M."/>
            <person name="Wayne K.J."/>
            <person name="Tettelin H."/>
            <person name="Glass J.I."/>
            <person name="Rusch D."/>
            <person name="Podicherti R."/>
            <person name="Tsui H.-C.T."/>
            <person name="Winkler M.E."/>
        </authorList>
    </citation>
    <scope>NUCLEOTIDE SEQUENCE</scope>
</reference>
<dbReference type="SUPFAM" id="SSF49899">
    <property type="entry name" value="Concanavalin A-like lectins/glucanases"/>
    <property type="match status" value="1"/>
</dbReference>
<gene>
    <name evidence="2" type="ORF">METZ01_LOCUS338834</name>
</gene>